<keyword evidence="1" id="KW-1133">Transmembrane helix</keyword>
<dbReference type="EMBL" id="CP036343">
    <property type="protein sequence ID" value="QDT93663.1"/>
    <property type="molecule type" value="Genomic_DNA"/>
</dbReference>
<evidence type="ECO:0000256" key="1">
    <source>
        <dbReference type="SAM" id="Phobius"/>
    </source>
</evidence>
<reference evidence="2 3" key="1">
    <citation type="submission" date="2019-02" db="EMBL/GenBank/DDBJ databases">
        <title>Deep-cultivation of Planctomycetes and their phenomic and genomic characterization uncovers novel biology.</title>
        <authorList>
            <person name="Wiegand S."/>
            <person name="Jogler M."/>
            <person name="Boedeker C."/>
            <person name="Pinto D."/>
            <person name="Vollmers J."/>
            <person name="Rivas-Marin E."/>
            <person name="Kohn T."/>
            <person name="Peeters S.H."/>
            <person name="Heuer A."/>
            <person name="Rast P."/>
            <person name="Oberbeckmann S."/>
            <person name="Bunk B."/>
            <person name="Jeske O."/>
            <person name="Meyerdierks A."/>
            <person name="Storesund J.E."/>
            <person name="Kallscheuer N."/>
            <person name="Luecker S."/>
            <person name="Lage O.M."/>
            <person name="Pohl T."/>
            <person name="Merkel B.J."/>
            <person name="Hornburger P."/>
            <person name="Mueller R.-W."/>
            <person name="Bruemmer F."/>
            <person name="Labrenz M."/>
            <person name="Spormann A.M."/>
            <person name="Op den Camp H."/>
            <person name="Overmann J."/>
            <person name="Amann R."/>
            <person name="Jetten M.S.M."/>
            <person name="Mascher T."/>
            <person name="Medema M.H."/>
            <person name="Devos D.P."/>
            <person name="Kaster A.-K."/>
            <person name="Ovreas L."/>
            <person name="Rohde M."/>
            <person name="Galperin M.Y."/>
            <person name="Jogler C."/>
        </authorList>
    </citation>
    <scope>NUCLEOTIDE SEQUENCE [LARGE SCALE GENOMIC DNA]</scope>
    <source>
        <strain evidence="2 3">Pan161</strain>
    </source>
</reference>
<dbReference type="Proteomes" id="UP000316855">
    <property type="component" value="Chromosome"/>
</dbReference>
<keyword evidence="1" id="KW-0472">Membrane</keyword>
<dbReference type="AlphaFoldDB" id="A0A517VKW5"/>
<gene>
    <name evidence="2" type="ORF">Pan161_53450</name>
</gene>
<proteinExistence type="predicted"/>
<sequence length="976" mass="111982">MNEIQQLVEEIQAILAEPARPQFETIDSLNRALMEMVNRMNGRLRRCDALLSQGLRTEAIQLAEQAPDVLTAISYLDFPEWDEWAGLVREDGLNAPPEPLIEIAAEINQSYTVASALEHHLNQHRVLALARAPLSKRLMVMRKIRRLDADNPIWQDDILVFEKQRFEQIRNEVQVAAQQGNADILATLEQELTSTPWQKSPSQKLVSRTVAAHKQSRMLKAEQELRTLEPKLTEAFAELDLEKARPLRSRWNALMQIAGPTANDSILEIQNLVQPALNWLEETDQTQAEDQAYEQAVFNLEQAITDQKPAEELQAQYHEATKAGRNLTPHLYQRYTDSLQHQETRSRRKFFLLVSGTLVSLLIVGLLLGYLIRKSNQDQQIAEHAATLHDLVQSGKLTRAQEYREQLKPQPWILESPEIQQHSARLDEALEQEQGRSKQFQAKLNQISSRIHPQMNWEEIAQVESAVPPVSQLAVTADEKVQLERLKLTLARERSDLQQQFDNQFKQDLNVFTNRIQSLPEEEMVAINNALTSLHELQQRNHISKSLKNDLPKLKVMLEDKQAIMRREEDLQRQYQNISRSIGDFDRYQKGLEEYILKFPETSHSNEFKKIIQKELPLWKKFVEWRQPTQEWEQIQIRELTPQAARKLLEKVNTLEAASKPLPVPVSIQQLRPAVTAITGRVGENQIPVYRPLLEILKGPLYSNLNLVLTQNNKRYYTLEVPDALGSRLLFKKFDNISLTRSDKFSIDRSEVIMPEKSPDQDWSSPQSRFTRSITAKVPEALNGAWESIFITLLQELYADEKMEPILKYQLLRSVLELGCKGSLPLKEVFADDLITLSAVNVDPAANWIDPDDPRALFARKQVTDKLKEFSSPLKKQAEIEKAFAKLEQIKPDDSYRWVGWISRNSKGKPVMRINVNHPPQDTGELMVIVPDAEPENVYQPVGTINKGKFHLNPPVSPEAATQIYKAGRAVFVKSK</sequence>
<protein>
    <submittedName>
        <fullName evidence="2">Uncharacterized protein</fullName>
    </submittedName>
</protein>
<dbReference type="KEGG" id="gax:Pan161_53450"/>
<evidence type="ECO:0000313" key="3">
    <source>
        <dbReference type="Proteomes" id="UP000316855"/>
    </source>
</evidence>
<dbReference type="RefSeq" id="WP_145231643.1">
    <property type="nucleotide sequence ID" value="NZ_CP036343.1"/>
</dbReference>
<feature type="transmembrane region" description="Helical" evidence="1">
    <location>
        <begin position="350"/>
        <end position="372"/>
    </location>
</feature>
<organism evidence="2 3">
    <name type="scientific">Gimesia algae</name>
    <dbReference type="NCBI Taxonomy" id="2527971"/>
    <lineage>
        <taxon>Bacteria</taxon>
        <taxon>Pseudomonadati</taxon>
        <taxon>Planctomycetota</taxon>
        <taxon>Planctomycetia</taxon>
        <taxon>Planctomycetales</taxon>
        <taxon>Planctomycetaceae</taxon>
        <taxon>Gimesia</taxon>
    </lineage>
</organism>
<dbReference type="OrthoDB" id="261911at2"/>
<evidence type="ECO:0000313" key="2">
    <source>
        <dbReference type="EMBL" id="QDT93663.1"/>
    </source>
</evidence>
<accession>A0A517VKW5</accession>
<keyword evidence="1" id="KW-0812">Transmembrane</keyword>
<name>A0A517VKW5_9PLAN</name>
<keyword evidence="3" id="KW-1185">Reference proteome</keyword>